<keyword evidence="2" id="KW-1185">Reference proteome</keyword>
<dbReference type="AlphaFoldDB" id="A0AAV3PHF1"/>
<sequence>MFTILQYTAACPTTRRSVTGYIVTLGDSPISWRSKKQSTVSRSSAEAEYRAMAQAAAEVLEGLLYLAHLPTADQVADILTKILPSPQHNYLISKLGLLTSHSPPACGGC</sequence>
<gene>
    <name evidence="1" type="ORF">LIER_37130</name>
</gene>
<comment type="caution">
    <text evidence="1">The sequence shown here is derived from an EMBL/GenBank/DDBJ whole genome shotgun (WGS) entry which is preliminary data.</text>
</comment>
<dbReference type="CDD" id="cd09272">
    <property type="entry name" value="RNase_HI_RT_Ty1"/>
    <property type="match status" value="1"/>
</dbReference>
<dbReference type="Proteomes" id="UP001454036">
    <property type="component" value="Unassembled WGS sequence"/>
</dbReference>
<name>A0AAV3PHF1_LITER</name>
<evidence type="ECO:0000313" key="2">
    <source>
        <dbReference type="Proteomes" id="UP001454036"/>
    </source>
</evidence>
<organism evidence="1 2">
    <name type="scientific">Lithospermum erythrorhizon</name>
    <name type="common">Purple gromwell</name>
    <name type="synonym">Lithospermum officinale var. erythrorhizon</name>
    <dbReference type="NCBI Taxonomy" id="34254"/>
    <lineage>
        <taxon>Eukaryota</taxon>
        <taxon>Viridiplantae</taxon>
        <taxon>Streptophyta</taxon>
        <taxon>Embryophyta</taxon>
        <taxon>Tracheophyta</taxon>
        <taxon>Spermatophyta</taxon>
        <taxon>Magnoliopsida</taxon>
        <taxon>eudicotyledons</taxon>
        <taxon>Gunneridae</taxon>
        <taxon>Pentapetalae</taxon>
        <taxon>asterids</taxon>
        <taxon>lamiids</taxon>
        <taxon>Boraginales</taxon>
        <taxon>Boraginaceae</taxon>
        <taxon>Boraginoideae</taxon>
        <taxon>Lithospermeae</taxon>
        <taxon>Lithospermum</taxon>
    </lineage>
</organism>
<dbReference type="EMBL" id="BAABME010017568">
    <property type="protein sequence ID" value="GAA0150553.1"/>
    <property type="molecule type" value="Genomic_DNA"/>
</dbReference>
<dbReference type="PANTHER" id="PTHR11439:SF498">
    <property type="entry name" value="DNAK FAMILY PROTEIN"/>
    <property type="match status" value="1"/>
</dbReference>
<dbReference type="PANTHER" id="PTHR11439">
    <property type="entry name" value="GAG-POL-RELATED RETROTRANSPOSON"/>
    <property type="match status" value="1"/>
</dbReference>
<reference evidence="1 2" key="1">
    <citation type="submission" date="2024-01" db="EMBL/GenBank/DDBJ databases">
        <title>The complete chloroplast genome sequence of Lithospermum erythrorhizon: insights into the phylogenetic relationship among Boraginaceae species and the maternal lineages of purple gromwells.</title>
        <authorList>
            <person name="Okada T."/>
            <person name="Watanabe K."/>
        </authorList>
    </citation>
    <scope>NUCLEOTIDE SEQUENCE [LARGE SCALE GENOMIC DNA]</scope>
</reference>
<protein>
    <submittedName>
        <fullName evidence="1">Uncharacterized protein</fullName>
    </submittedName>
</protein>
<accession>A0AAV3PHF1</accession>
<evidence type="ECO:0000313" key="1">
    <source>
        <dbReference type="EMBL" id="GAA0150553.1"/>
    </source>
</evidence>
<proteinExistence type="predicted"/>